<dbReference type="InterPro" id="IPR039448">
    <property type="entry name" value="Beta_helix"/>
</dbReference>
<evidence type="ECO:0000256" key="6">
    <source>
        <dbReference type="ARBA" id="ARBA00023136"/>
    </source>
</evidence>
<keyword evidence="9" id="KW-1133">Transmembrane helix</keyword>
<evidence type="ECO:0000256" key="8">
    <source>
        <dbReference type="SAM" id="MobiDB-lite"/>
    </source>
</evidence>
<dbReference type="Pfam" id="PF13229">
    <property type="entry name" value="Beta_helix"/>
    <property type="match status" value="1"/>
</dbReference>
<feature type="transmembrane region" description="Helical" evidence="9">
    <location>
        <begin position="2378"/>
        <end position="2401"/>
    </location>
</feature>
<feature type="transmembrane region" description="Helical" evidence="9">
    <location>
        <begin position="2446"/>
        <end position="2464"/>
    </location>
</feature>
<reference evidence="11" key="1">
    <citation type="journal article" date="2020" name="bioRxiv">
        <title>Comparative genomics of Chlamydomonas.</title>
        <authorList>
            <person name="Craig R.J."/>
            <person name="Hasan A.R."/>
            <person name="Ness R.W."/>
            <person name="Keightley P.D."/>
        </authorList>
    </citation>
    <scope>NUCLEOTIDE SEQUENCE</scope>
    <source>
        <strain evidence="11">CCAP 11/70</strain>
    </source>
</reference>
<feature type="region of interest" description="Disordered" evidence="8">
    <location>
        <begin position="2696"/>
        <end position="2727"/>
    </location>
</feature>
<accession>A0A835XUD9</accession>
<dbReference type="InterPro" id="IPR011050">
    <property type="entry name" value="Pectin_lyase_fold/virulence"/>
</dbReference>
<evidence type="ECO:0000256" key="9">
    <source>
        <dbReference type="SAM" id="Phobius"/>
    </source>
</evidence>
<feature type="compositionally biased region" description="Pro residues" evidence="8">
    <location>
        <begin position="1301"/>
        <end position="1311"/>
    </location>
</feature>
<evidence type="ECO:0000256" key="4">
    <source>
        <dbReference type="ARBA" id="ARBA00022525"/>
    </source>
</evidence>
<evidence type="ECO:0000313" key="12">
    <source>
        <dbReference type="Proteomes" id="UP000612055"/>
    </source>
</evidence>
<keyword evidence="6 9" id="KW-0472">Membrane</keyword>
<dbReference type="SMART" id="SM00710">
    <property type="entry name" value="PbH1"/>
    <property type="match status" value="11"/>
</dbReference>
<dbReference type="PANTHER" id="PTHR11319:SF35">
    <property type="entry name" value="OUTER MEMBRANE PROTEIN PMPC-RELATED"/>
    <property type="match status" value="1"/>
</dbReference>
<dbReference type="Proteomes" id="UP000612055">
    <property type="component" value="Unassembled WGS sequence"/>
</dbReference>
<dbReference type="SUPFAM" id="SSF51126">
    <property type="entry name" value="Pectin lyase-like"/>
    <property type="match status" value="2"/>
</dbReference>
<evidence type="ECO:0000256" key="2">
    <source>
        <dbReference type="ARBA" id="ARBA00004442"/>
    </source>
</evidence>
<evidence type="ECO:0000256" key="1">
    <source>
        <dbReference type="ARBA" id="ARBA00004196"/>
    </source>
</evidence>
<feature type="compositionally biased region" description="Basic and acidic residues" evidence="8">
    <location>
        <begin position="2696"/>
        <end position="2709"/>
    </location>
</feature>
<feature type="transmembrane region" description="Helical" evidence="9">
    <location>
        <begin position="2470"/>
        <end position="2489"/>
    </location>
</feature>
<evidence type="ECO:0000313" key="11">
    <source>
        <dbReference type="EMBL" id="KAG2490306.1"/>
    </source>
</evidence>
<gene>
    <name evidence="11" type="ORF">HYH03_011257</name>
</gene>
<feature type="compositionally biased region" description="Pro residues" evidence="8">
    <location>
        <begin position="1969"/>
        <end position="1991"/>
    </location>
</feature>
<keyword evidence="4" id="KW-0964">Secreted</keyword>
<feature type="transmembrane region" description="Helical" evidence="9">
    <location>
        <begin position="2260"/>
        <end position="2285"/>
    </location>
</feature>
<keyword evidence="7" id="KW-0998">Cell outer membrane</keyword>
<dbReference type="EMBL" id="JAEHOE010000063">
    <property type="protein sequence ID" value="KAG2490306.1"/>
    <property type="molecule type" value="Genomic_DNA"/>
</dbReference>
<feature type="transmembrane region" description="Helical" evidence="9">
    <location>
        <begin position="2317"/>
        <end position="2339"/>
    </location>
</feature>
<feature type="compositionally biased region" description="Low complexity" evidence="8">
    <location>
        <begin position="1312"/>
        <end position="1324"/>
    </location>
</feature>
<evidence type="ECO:0000256" key="5">
    <source>
        <dbReference type="ARBA" id="ARBA00022729"/>
    </source>
</evidence>
<feature type="transmembrane region" description="Helical" evidence="9">
    <location>
        <begin position="2527"/>
        <end position="2548"/>
    </location>
</feature>
<sequence>MRNCNRPALLVTPGARGAIHIAGSVFTKFTRVLDRALDLDLKLVPFRDVPSQPTPISPTTMALVIHAPGFAGSLSITNTTFTANAFLGQSPAEEDPPGSDPDQPPPTALSGGGWTQPPPMGEADGPMFRSLLPSALSAAEAVLTARKHRSSRIPRGQGQALPVEGGSSPPGQEEGVPWPAAAGAAYYRAAAVPRLGLDDSAPPPLDPSFDSGTPSNDAANLRIRDPVILRNAKELHPGMKPGPWADDLEAVVAVTCASAAAGAACSVRLEGVRIVGNTGVATSGLYVMCDGANGMTCDVTLTDCTVQDNRLMWQPAVDVKRLPRLRYINGMFGYTSNFPSVFAAMMPWLTYTYPIIDYWQKGVFSEVGYDYATTMLPYLGKVTGRTLGAVVIHQRNSPWPGAVEGRPPMLRVNVTGAEFSGNDGAGFMSTATDWAELAGTPDNPANILRHGADITLEDVSLHDHTSGFPAVWVRWARNVRVTNCTATRTTGAVWLDEVRDEAVVEDSAFVGNPTSPQRYLFFNSFISVAPPREGMDYNVMGDGEDFQRFFAAGMTQLVLIKMSTLSGQRQANVANVRNCVFEENGSYISGTLYILGSEAPSGFKAKDLRTSTDVNVVNTHFIRNYCWALPWRQENASKCSTGERPLLISSVANAVIRGCRFIGNRNGGLITEWIRSSSLVEDGVFEHNVNTYDIHEDYIAPYTGQGYGGGAFVARQIGDGPVQLESCSFTNNSSPSGGGAVFLTEVNLSEVVVANCNFTDNSAIYGDGGALWLWKSDTSTDDAFSTVNGCSITACNFSSNIAGRRGGAVSGNTNTAWTVRSCRFTNNTAMLSPGMSSIDPNTSPIRMYEALDMDSTGGGAIYAQGFVSVALMNCTLEGNKVARHAGGALRLTDGNYVSLESNTFSRNSAVMGGAVAASRVGGVTVISDTYDSNSAVDPWAWPDTSPVPDSPFYMVHPLGAIQPGYGGAIYLTGADALSLQRALHMTNNSALQGGAIAMLRSGISVVGSIDDDDLDGYGSNEAPFNLALPPAVAAQPGVPSPFGTSSPGVLPYRMLFAHNTALLGGAVYLRDVLNVTWALRNGYRVVLNGLTNATLVAQGWEVAYTNLTVSVTEYVPPGSRLIRSEPAILFFNNTANGGAGLYLDSTQNASLAHVRFVANTARSPPLAPGYSGLSGREGRSRTAAQQPCFEGSGGAVCLVGIECSVGQECYESRDPSSYVLRRCDFAANTAEVNGGALVVAAGRDCTTLAGCYRTVVDNCTVTGNKAVRGTGGGVFWEHEGIVEVASCRDDTRRTLQLLGSSPPPPTSPPMDPTASSTPTDSSPSFTLLMPSRKGPATAYASLAADKRAAVLRSLSGAAPSDSFTTAFVLLGPNGTLLLPSAAGYTSVPSTGAGSVLATGIGAAGSQPPSAAVAPSKAPSSVLVSDGNGTVYRFPLELLRVAGSDPADFNGSFPALQRSVTLVANDSAWQGLPHTQLPCAHWVNNTAAGAGDLGTTPYFLLVQPRTDFYSSNTELGLAVTVHDWLGGNATGEGPDVLVTTVASQVSGPTTIVAANGTALFSGLRMRARQGPHPITFEGRTAGSVQRRLQSSTVTVYVRPCIVNEFLSPGNQDECLRCKPGAYNFKPAGESCLPCPGSAQCGSPEEGSGFLVPTPGYWHVHPFSNQIYECPNSDSCSDRNRGAALAAMQVRIWKAIRGVQVNASTSALDTALAALSPPASGPKPGSGSPTLGHRLRHLRSLAQVAAAAPPPPAAATPPYNGTYDSQAVLTTLAAIIPDYVDGQCADGYTGTLCAECAPGWGWRDVATCVKCPARALSAFFYSLATLLTLLSLFITIEASLSAQDALMSKRGTRTAASRRSKLKLADRYPAAIVQEVPHKEGAAPTGWGGGQAAFPAAESGTPEVAVLTEPAEDQGAEGGQELALAPAVAPNPPMQGTDCHSSPQRAGAVLPLGGGGFSGLQTASAYSPVATPMPPPPPPPPVMPPPSPPPPLCPAGGGGGGKGAERSLPAKAATEPDFAPLGASRPSAPPSSGPLPPSQPPPHHSISLPVGSASATDGHLPLASATIPGGYNLNPTLMAGPQHTGPPRQQQPGLTGGLGPPRPYSLQRHSSEQGAAGEARPSGHGGAAQSGPDGGGQDQAGPNRIGRASWGDDRLSEASDGTARLGSGAAGGGGGAGRQEPNAIASDRVDEGSGDMGIPDLATIIRIFIAYLQVLSLLRHVDMELPSLLLLIQSISSQATSYTGMLVSLECALPPTDSTNSAIIRLAITVLAPAYTLAATALFFFAWNTAKYLCHRRPAAITAGTYASHLASCMRGQMMVALCAIMFFFYPSVCQALMSIFDCQEVSTRDDSLGFEGWETQLYWKQDFGVVCYEGAHNRLAYGLGIPVLVLFGLGWPMMSALIMTGKTFSCCRTGSRAKSRNQNSSLLPVDAPAMDYKKGWVWWESVVMLRQLAIAAVVTFVGAVGDSASGTVQLLVVLSILIAASVAQTVVQPYKFVHTDILALLSLYVLLLTVYIMLYLPFTPSDHAISVIVVVLNVLVSCLFVLHIVRTYWRGLLISSGLHEIDEAERKKWTYEQMRKHILHTMMQEAERGRTEKTDKLPNSMASCHSQNPSSRFLERVASLQLTSVASSKAAVIVLGTSVSRLLQLRPSTTGALKQEGAGGGAQEEERPKKEAVPPTWWGRFLAVLMGRTFETKLDEEGGKEGEVKGTAKAGGPGSGGGRKRLST</sequence>
<feature type="transmembrane region" description="Helical" evidence="9">
    <location>
        <begin position="2501"/>
        <end position="2521"/>
    </location>
</feature>
<feature type="compositionally biased region" description="Basic and acidic residues" evidence="8">
    <location>
        <begin position="2590"/>
        <end position="2599"/>
    </location>
</feature>
<keyword evidence="9" id="KW-0812">Transmembrane</keyword>
<proteinExistence type="predicted"/>
<feature type="region of interest" description="Disordered" evidence="8">
    <location>
        <begin position="1927"/>
        <end position="2190"/>
    </location>
</feature>
<feature type="region of interest" description="Disordered" evidence="8">
    <location>
        <begin position="2653"/>
        <end position="2676"/>
    </location>
</feature>
<evidence type="ECO:0000256" key="7">
    <source>
        <dbReference type="ARBA" id="ARBA00023237"/>
    </source>
</evidence>
<feature type="compositionally biased region" description="Gly residues" evidence="8">
    <location>
        <begin position="2121"/>
        <end position="2136"/>
    </location>
</feature>
<feature type="compositionally biased region" description="Pro residues" evidence="8">
    <location>
        <begin position="2025"/>
        <end position="2041"/>
    </location>
</feature>
<keyword evidence="5" id="KW-0732">Signal</keyword>
<dbReference type="OrthoDB" id="541289at2759"/>
<feature type="domain" description="Right handed beta helix" evidence="10">
    <location>
        <begin position="641"/>
        <end position="778"/>
    </location>
</feature>
<keyword evidence="12" id="KW-1185">Reference proteome</keyword>
<comment type="subcellular location">
    <subcellularLocation>
        <location evidence="1">Cell envelope</location>
    </subcellularLocation>
    <subcellularLocation>
        <location evidence="2">Cell outer membrane</location>
    </subcellularLocation>
    <subcellularLocation>
        <location evidence="3">Secreted</location>
    </subcellularLocation>
</comment>
<feature type="compositionally biased region" description="Low complexity" evidence="8">
    <location>
        <begin position="162"/>
        <end position="177"/>
    </location>
</feature>
<dbReference type="InterPro" id="IPR003368">
    <property type="entry name" value="POMP_repeat"/>
</dbReference>
<feature type="region of interest" description="Disordered" evidence="8">
    <location>
        <begin position="1297"/>
        <end position="1324"/>
    </location>
</feature>
<feature type="region of interest" description="Disordered" evidence="8">
    <location>
        <begin position="147"/>
        <end position="177"/>
    </location>
</feature>
<comment type="caution">
    <text evidence="11">The sequence shown here is derived from an EMBL/GenBank/DDBJ whole genome shotgun (WGS) entry which is preliminary data.</text>
</comment>
<feature type="region of interest" description="Disordered" evidence="8">
    <location>
        <begin position="88"/>
        <end position="128"/>
    </location>
</feature>
<dbReference type="InterPro" id="IPR006626">
    <property type="entry name" value="PbH1"/>
</dbReference>
<feature type="compositionally biased region" description="Gly residues" evidence="8">
    <location>
        <begin position="2166"/>
        <end position="2175"/>
    </location>
</feature>
<evidence type="ECO:0000259" key="10">
    <source>
        <dbReference type="Pfam" id="PF13229"/>
    </source>
</evidence>
<protein>
    <recommendedName>
        <fullName evidence="10">Right handed beta helix domain-containing protein</fullName>
    </recommendedName>
</protein>
<name>A0A835XUD9_9CHLO</name>
<organism evidence="11 12">
    <name type="scientific">Edaphochlamys debaryana</name>
    <dbReference type="NCBI Taxonomy" id="47281"/>
    <lineage>
        <taxon>Eukaryota</taxon>
        <taxon>Viridiplantae</taxon>
        <taxon>Chlorophyta</taxon>
        <taxon>core chlorophytes</taxon>
        <taxon>Chlorophyceae</taxon>
        <taxon>CS clade</taxon>
        <taxon>Chlamydomonadales</taxon>
        <taxon>Chlamydomonadales incertae sedis</taxon>
        <taxon>Edaphochlamys</taxon>
    </lineage>
</organism>
<dbReference type="PANTHER" id="PTHR11319">
    <property type="entry name" value="G PROTEIN-COUPLED RECEPTOR-RELATED"/>
    <property type="match status" value="1"/>
</dbReference>
<feature type="compositionally biased region" description="Pro residues" evidence="8">
    <location>
        <begin position="98"/>
        <end position="107"/>
    </location>
</feature>
<dbReference type="Pfam" id="PF02415">
    <property type="entry name" value="Chlam_PMP"/>
    <property type="match status" value="1"/>
</dbReference>
<evidence type="ECO:0000256" key="3">
    <source>
        <dbReference type="ARBA" id="ARBA00004613"/>
    </source>
</evidence>
<feature type="region of interest" description="Disordered" evidence="8">
    <location>
        <begin position="198"/>
        <end position="221"/>
    </location>
</feature>
<feature type="region of interest" description="Disordered" evidence="8">
    <location>
        <begin position="2590"/>
        <end position="2610"/>
    </location>
</feature>
<dbReference type="GO" id="GO:0005576">
    <property type="term" value="C:extracellular region"/>
    <property type="evidence" value="ECO:0007669"/>
    <property type="project" value="UniProtKB-SubCell"/>
</dbReference>